<dbReference type="SUPFAM" id="SSF158472">
    <property type="entry name" value="HAMP domain-like"/>
    <property type="match status" value="1"/>
</dbReference>
<dbReference type="SUPFAM" id="SSF55874">
    <property type="entry name" value="ATPase domain of HSP90 chaperone/DNA topoisomerase II/histidine kinase"/>
    <property type="match status" value="1"/>
</dbReference>
<dbReference type="GO" id="GO:0000155">
    <property type="term" value="F:phosphorelay sensor kinase activity"/>
    <property type="evidence" value="ECO:0007669"/>
    <property type="project" value="InterPro"/>
</dbReference>
<dbReference type="EC" id="2.7.13.3" evidence="3"/>
<keyword evidence="7 14" id="KW-0418">Kinase</keyword>
<dbReference type="InterPro" id="IPR003660">
    <property type="entry name" value="HAMP_dom"/>
</dbReference>
<feature type="domain" description="Histidine kinase" evidence="12">
    <location>
        <begin position="430"/>
        <end position="685"/>
    </location>
</feature>
<dbReference type="GO" id="GO:0016020">
    <property type="term" value="C:membrane"/>
    <property type="evidence" value="ECO:0007669"/>
    <property type="project" value="UniProtKB-SubCell"/>
</dbReference>
<dbReference type="SUPFAM" id="SSF47384">
    <property type="entry name" value="Homodimeric domain of signal transducing histidine kinase"/>
    <property type="match status" value="1"/>
</dbReference>
<dbReference type="SMART" id="SM00304">
    <property type="entry name" value="HAMP"/>
    <property type="match status" value="1"/>
</dbReference>
<keyword evidence="5" id="KW-0808">Transferase</keyword>
<dbReference type="Pfam" id="PF02518">
    <property type="entry name" value="HATPase_c"/>
    <property type="match status" value="1"/>
</dbReference>
<proteinExistence type="predicted"/>
<evidence type="ECO:0000256" key="4">
    <source>
        <dbReference type="ARBA" id="ARBA00022553"/>
    </source>
</evidence>
<evidence type="ECO:0000256" key="11">
    <source>
        <dbReference type="SAM" id="Phobius"/>
    </source>
</evidence>
<dbReference type="STRING" id="179408.Osc7112_2213"/>
<dbReference type="Pfam" id="PF00512">
    <property type="entry name" value="HisKA"/>
    <property type="match status" value="1"/>
</dbReference>
<evidence type="ECO:0000259" key="12">
    <source>
        <dbReference type="PROSITE" id="PS50109"/>
    </source>
</evidence>
<dbReference type="PANTHER" id="PTHR43711:SF26">
    <property type="entry name" value="SENSOR HISTIDINE KINASE RCSC"/>
    <property type="match status" value="1"/>
</dbReference>
<dbReference type="PROSITE" id="PS50885">
    <property type="entry name" value="HAMP"/>
    <property type="match status" value="1"/>
</dbReference>
<dbReference type="InterPro" id="IPR003594">
    <property type="entry name" value="HATPase_dom"/>
</dbReference>
<reference evidence="14 15" key="1">
    <citation type="submission" date="2012-05" db="EMBL/GenBank/DDBJ databases">
        <title>Finished chromosome of genome of Oscillatoria sp. PCC 7112.</title>
        <authorList>
            <consortium name="US DOE Joint Genome Institute"/>
            <person name="Gugger M."/>
            <person name="Coursin T."/>
            <person name="Rippka R."/>
            <person name="Tandeau De Marsac N."/>
            <person name="Huntemann M."/>
            <person name="Wei C.-L."/>
            <person name="Han J."/>
            <person name="Detter J.C."/>
            <person name="Han C."/>
            <person name="Tapia R."/>
            <person name="Davenport K."/>
            <person name="Daligault H."/>
            <person name="Erkkila T."/>
            <person name="Gu W."/>
            <person name="Munk A.C.C."/>
            <person name="Teshima H."/>
            <person name="Xu Y."/>
            <person name="Chain P."/>
            <person name="Chen A."/>
            <person name="Krypides N."/>
            <person name="Mavromatis K."/>
            <person name="Markowitz V."/>
            <person name="Szeto E."/>
            <person name="Ivanova N."/>
            <person name="Mikhailova N."/>
            <person name="Ovchinnikova G."/>
            <person name="Pagani I."/>
            <person name="Pati A."/>
            <person name="Goodwin L."/>
            <person name="Peters L."/>
            <person name="Pitluck S."/>
            <person name="Woyke T."/>
            <person name="Kerfeld C."/>
        </authorList>
    </citation>
    <scope>NUCLEOTIDE SEQUENCE [LARGE SCALE GENOMIC DNA]</scope>
    <source>
        <strain evidence="14 15">PCC 7112</strain>
    </source>
</reference>
<organism evidence="14 15">
    <name type="scientific">Phormidium nigroviride PCC 7112</name>
    <dbReference type="NCBI Taxonomy" id="179408"/>
    <lineage>
        <taxon>Bacteria</taxon>
        <taxon>Bacillati</taxon>
        <taxon>Cyanobacteriota</taxon>
        <taxon>Cyanophyceae</taxon>
        <taxon>Oscillatoriophycideae</taxon>
        <taxon>Oscillatoriales</taxon>
        <taxon>Oscillatoriaceae</taxon>
        <taxon>Phormidium</taxon>
    </lineage>
</organism>
<evidence type="ECO:0000256" key="10">
    <source>
        <dbReference type="ARBA" id="ARBA00023136"/>
    </source>
</evidence>
<keyword evidence="9" id="KW-0902">Two-component regulatory system</keyword>
<accession>K9VEZ6</accession>
<dbReference type="SMART" id="SM00387">
    <property type="entry name" value="HATPase_c"/>
    <property type="match status" value="1"/>
</dbReference>
<evidence type="ECO:0000256" key="3">
    <source>
        <dbReference type="ARBA" id="ARBA00012438"/>
    </source>
</evidence>
<comment type="catalytic activity">
    <reaction evidence="1">
        <text>ATP + protein L-histidine = ADP + protein N-phospho-L-histidine.</text>
        <dbReference type="EC" id="2.7.13.3"/>
    </reaction>
</comment>
<comment type="subcellular location">
    <subcellularLocation>
        <location evidence="2">Membrane</location>
    </subcellularLocation>
</comment>
<dbReference type="eggNOG" id="COG5000">
    <property type="taxonomic scope" value="Bacteria"/>
</dbReference>
<dbReference type="OrthoDB" id="9770795at2"/>
<sequence>MLFRRCLRSNRQAFPFGEIKSVVDFNRKQGLHMSKINLLKKTGHEASFSVAVWEDQGELNPDLEPFNPQKKKVKTRNVNPKNTNLGKQMPVLISGEVASGETVKTKKNSQDFVKKISLRVSQSLPSKIGGLPIHKKIGYGYLLAIGIAFLGSLSGLVIADYYQGQGLKQLNDAHLQAQLLGNFKDAALAAQLQGSQLDSFVDNSIEIKQQEEQLVKSIVQAKNLRLRIEKFADSQPAWLAAKPEVLKFLLQDCTKNLEAYADTLKSTLQKIQQSQLSPREIESARKLLAIESGEGVKQLNSSLEELSKILEIAQQQEGEGGEVMEDAQGMEKTIIIISMLLSVVVAGMVAYRTSRAIAKPVISVTQVAQQVAAESNFELRAPVTGQGEIGSLAASLNHLIERVSGHTKELEQAKEVAVAANTAKSQFLANMSHELRTPLNAIIGYSQLLSEDAQDAGFDEFVADLQKIEKAGAHLLSLINDILDLSKIEAGSMKLEIQEFDIESLVDNVASAAKPLVEKNGNVLEIECDRTVGIMHADFKKVRQVLIHLLSNAAKFTKNGRVKVSVRRIAGSGKLNAAGRSAIDDSMAADETHSVAIACPLPNVQDSDWICLSVKDTGIGMSEEQQHKLFEAFVQADSSAARQYDGAGLGLTLSRYYCQMMGGEILLESEEGKGSIFTVRIPAGNG</sequence>
<name>K9VEZ6_9CYAN</name>
<evidence type="ECO:0000259" key="13">
    <source>
        <dbReference type="PROSITE" id="PS50885"/>
    </source>
</evidence>
<dbReference type="HOGENOM" id="CLU_000445_89_2_3"/>
<dbReference type="AlphaFoldDB" id="K9VEZ6"/>
<dbReference type="eggNOG" id="COG2205">
    <property type="taxonomic scope" value="Bacteria"/>
</dbReference>
<dbReference type="InterPro" id="IPR004358">
    <property type="entry name" value="Sig_transdc_His_kin-like_C"/>
</dbReference>
<keyword evidence="10 11" id="KW-0472">Membrane</keyword>
<feature type="transmembrane region" description="Helical" evidence="11">
    <location>
        <begin position="333"/>
        <end position="351"/>
    </location>
</feature>
<dbReference type="CDD" id="cd06225">
    <property type="entry name" value="HAMP"/>
    <property type="match status" value="1"/>
</dbReference>
<dbReference type="PRINTS" id="PR00344">
    <property type="entry name" value="BCTRLSENSOR"/>
</dbReference>
<dbReference type="PROSITE" id="PS50109">
    <property type="entry name" value="HIS_KIN"/>
    <property type="match status" value="1"/>
</dbReference>
<evidence type="ECO:0000256" key="1">
    <source>
        <dbReference type="ARBA" id="ARBA00000085"/>
    </source>
</evidence>
<dbReference type="Gene3D" id="6.10.340.10">
    <property type="match status" value="1"/>
</dbReference>
<feature type="transmembrane region" description="Helical" evidence="11">
    <location>
        <begin position="141"/>
        <end position="162"/>
    </location>
</feature>
<dbReference type="Proteomes" id="UP000010478">
    <property type="component" value="Chromosome"/>
</dbReference>
<protein>
    <recommendedName>
        <fullName evidence="3">histidine kinase</fullName>
        <ecNumber evidence="3">2.7.13.3</ecNumber>
    </recommendedName>
</protein>
<dbReference type="InterPro" id="IPR005467">
    <property type="entry name" value="His_kinase_dom"/>
</dbReference>
<dbReference type="Gene3D" id="1.10.287.130">
    <property type="match status" value="1"/>
</dbReference>
<evidence type="ECO:0000256" key="6">
    <source>
        <dbReference type="ARBA" id="ARBA00022741"/>
    </source>
</evidence>
<evidence type="ECO:0000313" key="15">
    <source>
        <dbReference type="Proteomes" id="UP000010478"/>
    </source>
</evidence>
<dbReference type="InterPro" id="IPR036890">
    <property type="entry name" value="HATPase_C_sf"/>
</dbReference>
<dbReference type="PANTHER" id="PTHR43711">
    <property type="entry name" value="TWO-COMPONENT HISTIDINE KINASE"/>
    <property type="match status" value="1"/>
</dbReference>
<dbReference type="InterPro" id="IPR036097">
    <property type="entry name" value="HisK_dim/P_sf"/>
</dbReference>
<dbReference type="Pfam" id="PF00672">
    <property type="entry name" value="HAMP"/>
    <property type="match status" value="1"/>
</dbReference>
<keyword evidence="4" id="KW-0597">Phosphoprotein</keyword>
<evidence type="ECO:0000313" key="14">
    <source>
        <dbReference type="EMBL" id="AFZ06673.1"/>
    </source>
</evidence>
<dbReference type="GO" id="GO:0005524">
    <property type="term" value="F:ATP binding"/>
    <property type="evidence" value="ECO:0007669"/>
    <property type="project" value="UniProtKB-KW"/>
</dbReference>
<keyword evidence="15" id="KW-1185">Reference proteome</keyword>
<keyword evidence="11" id="KW-1133">Transmembrane helix</keyword>
<keyword evidence="11" id="KW-0812">Transmembrane</keyword>
<dbReference type="EMBL" id="CP003614">
    <property type="protein sequence ID" value="AFZ06673.1"/>
    <property type="molecule type" value="Genomic_DNA"/>
</dbReference>
<dbReference type="CDD" id="cd16922">
    <property type="entry name" value="HATPase_EvgS-ArcB-TorS-like"/>
    <property type="match status" value="1"/>
</dbReference>
<dbReference type="SMART" id="SM00388">
    <property type="entry name" value="HisKA"/>
    <property type="match status" value="1"/>
</dbReference>
<feature type="domain" description="HAMP" evidence="13">
    <location>
        <begin position="355"/>
        <end position="408"/>
    </location>
</feature>
<evidence type="ECO:0000256" key="7">
    <source>
        <dbReference type="ARBA" id="ARBA00022777"/>
    </source>
</evidence>
<keyword evidence="6" id="KW-0547">Nucleotide-binding</keyword>
<evidence type="ECO:0000256" key="2">
    <source>
        <dbReference type="ARBA" id="ARBA00004370"/>
    </source>
</evidence>
<keyword evidence="8" id="KW-0067">ATP-binding</keyword>
<gene>
    <name evidence="14" type="ORF">Osc7112_2213</name>
</gene>
<dbReference type="InterPro" id="IPR050736">
    <property type="entry name" value="Sensor_HK_Regulatory"/>
</dbReference>
<dbReference type="FunFam" id="1.10.287.130:FF:000038">
    <property type="entry name" value="Sensory transduction histidine kinase"/>
    <property type="match status" value="1"/>
</dbReference>
<dbReference type="CDD" id="cd00082">
    <property type="entry name" value="HisKA"/>
    <property type="match status" value="1"/>
</dbReference>
<evidence type="ECO:0000256" key="9">
    <source>
        <dbReference type="ARBA" id="ARBA00023012"/>
    </source>
</evidence>
<dbReference type="Gene3D" id="3.30.565.10">
    <property type="entry name" value="Histidine kinase-like ATPase, C-terminal domain"/>
    <property type="match status" value="1"/>
</dbReference>
<evidence type="ECO:0000256" key="8">
    <source>
        <dbReference type="ARBA" id="ARBA00022840"/>
    </source>
</evidence>
<dbReference type="InterPro" id="IPR003661">
    <property type="entry name" value="HisK_dim/P_dom"/>
</dbReference>
<dbReference type="KEGG" id="oni:Osc7112_2213"/>
<evidence type="ECO:0000256" key="5">
    <source>
        <dbReference type="ARBA" id="ARBA00022679"/>
    </source>
</evidence>